<comment type="caution">
    <text evidence="11">The sequence shown here is derived from an EMBL/GenBank/DDBJ whole genome shotgun (WGS) entry which is preliminary data.</text>
</comment>
<keyword evidence="5" id="KW-0418">Kinase</keyword>
<evidence type="ECO:0000256" key="5">
    <source>
        <dbReference type="ARBA" id="ARBA00022777"/>
    </source>
</evidence>
<keyword evidence="7" id="KW-0812">Transmembrane</keyword>
<protein>
    <recommendedName>
        <fullName evidence="2">histidine kinase</fullName>
        <ecNumber evidence="2">2.7.13.3</ecNumber>
    </recommendedName>
</protein>
<dbReference type="SUPFAM" id="SSF55874">
    <property type="entry name" value="ATPase domain of HSP90 chaperone/DNA topoisomerase II/histidine kinase"/>
    <property type="match status" value="1"/>
</dbReference>
<dbReference type="InterPro" id="IPR000014">
    <property type="entry name" value="PAS"/>
</dbReference>
<dbReference type="SMART" id="SM00065">
    <property type="entry name" value="GAF"/>
    <property type="match status" value="1"/>
</dbReference>
<dbReference type="InterPro" id="IPR003661">
    <property type="entry name" value="HisK_dim/P_dom"/>
</dbReference>
<accession>A0A2G6KJT0</accession>
<dbReference type="SUPFAM" id="SSF55781">
    <property type="entry name" value="GAF domain-like"/>
    <property type="match status" value="1"/>
</dbReference>
<dbReference type="InterPro" id="IPR005467">
    <property type="entry name" value="His_kinase_dom"/>
</dbReference>
<dbReference type="Gene3D" id="3.30.450.40">
    <property type="match status" value="1"/>
</dbReference>
<dbReference type="Gene3D" id="3.30.450.20">
    <property type="entry name" value="PAS domain"/>
    <property type="match status" value="2"/>
</dbReference>
<dbReference type="SMART" id="SM00091">
    <property type="entry name" value="PAS"/>
    <property type="match status" value="2"/>
</dbReference>
<dbReference type="NCBIfam" id="TIGR00229">
    <property type="entry name" value="sensory_box"/>
    <property type="match status" value="1"/>
</dbReference>
<dbReference type="CDD" id="cd00130">
    <property type="entry name" value="PAS"/>
    <property type="match status" value="2"/>
</dbReference>
<dbReference type="Gene3D" id="1.10.287.130">
    <property type="match status" value="1"/>
</dbReference>
<dbReference type="InterPro" id="IPR000700">
    <property type="entry name" value="PAS-assoc_C"/>
</dbReference>
<evidence type="ECO:0000259" key="9">
    <source>
        <dbReference type="PROSITE" id="PS50112"/>
    </source>
</evidence>
<dbReference type="SUPFAM" id="SSF47384">
    <property type="entry name" value="Homodimeric domain of signal transducing histidine kinase"/>
    <property type="match status" value="1"/>
</dbReference>
<dbReference type="PRINTS" id="PR00344">
    <property type="entry name" value="BCTRLSENSOR"/>
</dbReference>
<keyword evidence="7" id="KW-1133">Transmembrane helix</keyword>
<dbReference type="PANTHER" id="PTHR43547:SF2">
    <property type="entry name" value="HYBRID SIGNAL TRANSDUCTION HISTIDINE KINASE C"/>
    <property type="match status" value="1"/>
</dbReference>
<dbReference type="InterPro" id="IPR001610">
    <property type="entry name" value="PAC"/>
</dbReference>
<dbReference type="Pfam" id="PF13185">
    <property type="entry name" value="GAF_2"/>
    <property type="match status" value="1"/>
</dbReference>
<dbReference type="Pfam" id="PF00989">
    <property type="entry name" value="PAS"/>
    <property type="match status" value="1"/>
</dbReference>
<dbReference type="Proteomes" id="UP000230821">
    <property type="component" value="Unassembled WGS sequence"/>
</dbReference>
<dbReference type="InterPro" id="IPR036097">
    <property type="entry name" value="HisK_dim/P_sf"/>
</dbReference>
<evidence type="ECO:0000259" key="10">
    <source>
        <dbReference type="PROSITE" id="PS50113"/>
    </source>
</evidence>
<evidence type="ECO:0000256" key="1">
    <source>
        <dbReference type="ARBA" id="ARBA00000085"/>
    </source>
</evidence>
<dbReference type="SMART" id="SM00387">
    <property type="entry name" value="HATPase_c"/>
    <property type="match status" value="1"/>
</dbReference>
<dbReference type="PANTHER" id="PTHR43547">
    <property type="entry name" value="TWO-COMPONENT HISTIDINE KINASE"/>
    <property type="match status" value="1"/>
</dbReference>
<dbReference type="GO" id="GO:0000155">
    <property type="term" value="F:phosphorelay sensor kinase activity"/>
    <property type="evidence" value="ECO:0007669"/>
    <property type="project" value="InterPro"/>
</dbReference>
<feature type="coiled-coil region" evidence="6">
    <location>
        <begin position="208"/>
        <end position="257"/>
    </location>
</feature>
<evidence type="ECO:0000313" key="12">
    <source>
        <dbReference type="Proteomes" id="UP000230821"/>
    </source>
</evidence>
<dbReference type="PROSITE" id="PS50109">
    <property type="entry name" value="HIS_KIN"/>
    <property type="match status" value="1"/>
</dbReference>
<dbReference type="Pfam" id="PF00512">
    <property type="entry name" value="HisKA"/>
    <property type="match status" value="1"/>
</dbReference>
<proteinExistence type="predicted"/>
<feature type="domain" description="Histidine kinase" evidence="8">
    <location>
        <begin position="562"/>
        <end position="781"/>
    </location>
</feature>
<evidence type="ECO:0000256" key="2">
    <source>
        <dbReference type="ARBA" id="ARBA00012438"/>
    </source>
</evidence>
<dbReference type="Gene3D" id="3.30.565.10">
    <property type="entry name" value="Histidine kinase-like ATPase, C-terminal domain"/>
    <property type="match status" value="1"/>
</dbReference>
<dbReference type="SUPFAM" id="SSF55785">
    <property type="entry name" value="PYP-like sensor domain (PAS domain)"/>
    <property type="match status" value="2"/>
</dbReference>
<dbReference type="Pfam" id="PF13426">
    <property type="entry name" value="PAS_9"/>
    <property type="match status" value="1"/>
</dbReference>
<evidence type="ECO:0000256" key="4">
    <source>
        <dbReference type="ARBA" id="ARBA00022679"/>
    </source>
</evidence>
<evidence type="ECO:0000256" key="6">
    <source>
        <dbReference type="SAM" id="Coils"/>
    </source>
</evidence>
<dbReference type="SMART" id="SM00086">
    <property type="entry name" value="PAC"/>
    <property type="match status" value="1"/>
</dbReference>
<feature type="domain" description="PAC" evidence="10">
    <location>
        <begin position="172"/>
        <end position="224"/>
    </location>
</feature>
<dbReference type="GO" id="GO:0006355">
    <property type="term" value="P:regulation of DNA-templated transcription"/>
    <property type="evidence" value="ECO:0007669"/>
    <property type="project" value="InterPro"/>
</dbReference>
<evidence type="ECO:0000313" key="11">
    <source>
        <dbReference type="EMBL" id="PIE35916.1"/>
    </source>
</evidence>
<evidence type="ECO:0000259" key="8">
    <source>
        <dbReference type="PROSITE" id="PS50109"/>
    </source>
</evidence>
<keyword evidence="4" id="KW-0808">Transferase</keyword>
<feature type="transmembrane region" description="Helical" evidence="7">
    <location>
        <begin position="12"/>
        <end position="28"/>
    </location>
</feature>
<evidence type="ECO:0000256" key="3">
    <source>
        <dbReference type="ARBA" id="ARBA00022553"/>
    </source>
</evidence>
<dbReference type="CDD" id="cd00082">
    <property type="entry name" value="HisKA"/>
    <property type="match status" value="1"/>
</dbReference>
<keyword evidence="6" id="KW-0175">Coiled coil</keyword>
<reference evidence="11 12" key="1">
    <citation type="submission" date="2017-10" db="EMBL/GenBank/DDBJ databases">
        <title>Novel microbial diversity and functional potential in the marine mammal oral microbiome.</title>
        <authorList>
            <person name="Dudek N.K."/>
            <person name="Sun C.L."/>
            <person name="Burstein D."/>
            <person name="Kantor R.S."/>
            <person name="Aliaga Goltsman D.S."/>
            <person name="Bik E.M."/>
            <person name="Thomas B.C."/>
            <person name="Banfield J.F."/>
            <person name="Relman D.A."/>
        </authorList>
    </citation>
    <scope>NUCLEOTIDE SEQUENCE [LARGE SCALE GENOMIC DNA]</scope>
    <source>
        <strain evidence="11">DOLJORAL78_47_16</strain>
    </source>
</reference>
<dbReference type="AlphaFoldDB" id="A0A2G6KJT0"/>
<dbReference type="InterPro" id="IPR029016">
    <property type="entry name" value="GAF-like_dom_sf"/>
</dbReference>
<keyword evidence="7" id="KW-0472">Membrane</keyword>
<dbReference type="PROSITE" id="PS50113">
    <property type="entry name" value="PAC"/>
    <property type="match status" value="1"/>
</dbReference>
<dbReference type="InterPro" id="IPR003594">
    <property type="entry name" value="HATPase_dom"/>
</dbReference>
<dbReference type="PROSITE" id="PS50112">
    <property type="entry name" value="PAS"/>
    <property type="match status" value="1"/>
</dbReference>
<dbReference type="CDD" id="cd00075">
    <property type="entry name" value="HATPase"/>
    <property type="match status" value="1"/>
</dbReference>
<dbReference type="EC" id="2.7.13.3" evidence="2"/>
<dbReference type="InterPro" id="IPR004358">
    <property type="entry name" value="Sig_transdc_His_kin-like_C"/>
</dbReference>
<dbReference type="InterPro" id="IPR035965">
    <property type="entry name" value="PAS-like_dom_sf"/>
</dbReference>
<dbReference type="InterPro" id="IPR013767">
    <property type="entry name" value="PAS_fold"/>
</dbReference>
<dbReference type="FunFam" id="3.30.565.10:FF:000006">
    <property type="entry name" value="Sensor histidine kinase WalK"/>
    <property type="match status" value="1"/>
</dbReference>
<name>A0A2G6KJT0_9BACT</name>
<dbReference type="InterPro" id="IPR036890">
    <property type="entry name" value="HATPase_C_sf"/>
</dbReference>
<keyword evidence="3" id="KW-0597">Phosphoprotein</keyword>
<evidence type="ECO:0000256" key="7">
    <source>
        <dbReference type="SAM" id="Phobius"/>
    </source>
</evidence>
<dbReference type="Pfam" id="PF02518">
    <property type="entry name" value="HATPase_c"/>
    <property type="match status" value="1"/>
</dbReference>
<feature type="domain" description="PAS" evidence="9">
    <location>
        <begin position="98"/>
        <end position="144"/>
    </location>
</feature>
<organism evidence="11 12">
    <name type="scientific">candidate division KSB3 bacterium</name>
    <dbReference type="NCBI Taxonomy" id="2044937"/>
    <lineage>
        <taxon>Bacteria</taxon>
        <taxon>candidate division KSB3</taxon>
    </lineage>
</organism>
<comment type="catalytic activity">
    <reaction evidence="1">
        <text>ATP + protein L-histidine = ADP + protein N-phospho-L-histidine.</text>
        <dbReference type="EC" id="2.7.13.3"/>
    </reaction>
</comment>
<dbReference type="SMART" id="SM00388">
    <property type="entry name" value="HisKA"/>
    <property type="match status" value="1"/>
</dbReference>
<gene>
    <name evidence="11" type="ORF">CSA56_02410</name>
</gene>
<sequence length="793" mass="89244">MNESKAYIRKTFLVLFFISAIAVSIAAFPPKNPLLQFVELLFGIAVFGFAHAIAARLTVKFLENRVYKTQHIVEESYLREREEHTQKLEQETQKLQETTDFLNSILDSSTEYSIITTGKDGKLTLFNKGAERLIGYTADEVVEKETPLLFLRGSASKSFAQVGIQIMKYGVDEGEWEVVRKDGQTRTMMFTMTPMKTRDGKMLGFLGIAKDVTEQKKLERQLQDYTENLEKIVEKRTEELAKKNIELDAQRQTAENRAQELDTINGLSQAISSTIELEQVLTIGAKRVVDLLHVTQSRLFLIKENTEHLESVYKYDVNTRQGELNYVSAPLSRYPDFMKAIATTKPVIIQDVQNSAMAPEVKRVFEKQGVHSIMNLPLLSKGTPIGIMMLLHAGHVRHFSNEEVTLAETVASQLAVALKNAQLFRHVVEEKGRIEALVNSSGDGILMTDNKFNIILTNVLVSDLFQVDASPYHGKHLLEFIHGQKENLKAFDRVKESINQIIASPQKTTIEEMSLMSPPRILKITGNPVLGEEKEIIGRMIALHDITQEKHLEQMRDDLISMIVHDLKNPLAGVIGFSEIMLNRIQKQGIKDFDNFLTHILQHANTMHDMVNNILEVHKMEDGSMEIEKEIAEFDQIIVNGIQQVENSAGQKKIVILTDVPDDFPAVFVDQTKMVRLFANILSNGIKYTPEQGTITIHTTIQRDTILTGITDTGQGIPSEYLSTIFDRFAQVDRKRQGKAASVGLGLYFCKLVVEAHGGKIWAESKAGQGSTFYFTIPHLLAQKQDDSGTIAI</sequence>
<dbReference type="InterPro" id="IPR003018">
    <property type="entry name" value="GAF"/>
</dbReference>
<dbReference type="EMBL" id="PDSK01000030">
    <property type="protein sequence ID" value="PIE35916.1"/>
    <property type="molecule type" value="Genomic_DNA"/>
</dbReference>